<protein>
    <submittedName>
        <fullName evidence="1">7086_t:CDS:1</fullName>
    </submittedName>
</protein>
<reference evidence="1" key="1">
    <citation type="submission" date="2021-06" db="EMBL/GenBank/DDBJ databases">
        <authorList>
            <person name="Kallberg Y."/>
            <person name="Tangrot J."/>
            <person name="Rosling A."/>
        </authorList>
    </citation>
    <scope>NUCLEOTIDE SEQUENCE</scope>
    <source>
        <strain evidence="1">CL356</strain>
    </source>
</reference>
<accession>A0ACA9LNH5</accession>
<proteinExistence type="predicted"/>
<sequence length="235" mass="26728">MSLPSIQRVFLESVAAEDKDGRFVVVKDIQMYYKVAIPKQHQIFQNQSPLPNEPHKPVILCLHHMLGNQYTWKYLAQPLADITGCHVISYDRPAFGFTERPTQWEENNNPYTQEASVEHVTQLVERLGYGDRKIIFVGTSSGAAISCAFAIKYPHKVHSLILMGASIRPEDQVGSDDRYLNIDKHIEVFEYIKLNAPENAMIELVTIEKCGHLPQEEKPQEVLNALVNFVQRVGV</sequence>
<comment type="caution">
    <text evidence="1">The sequence shown here is derived from an EMBL/GenBank/DDBJ whole genome shotgun (WGS) entry which is preliminary data.</text>
</comment>
<gene>
    <name evidence="1" type="ORF">ACOLOM_LOCUS4295</name>
</gene>
<evidence type="ECO:0000313" key="1">
    <source>
        <dbReference type="EMBL" id="CAG8536599.1"/>
    </source>
</evidence>
<name>A0ACA9LNH5_9GLOM</name>
<keyword evidence="2" id="KW-1185">Reference proteome</keyword>
<evidence type="ECO:0000313" key="2">
    <source>
        <dbReference type="Proteomes" id="UP000789525"/>
    </source>
</evidence>
<dbReference type="EMBL" id="CAJVPT010007009">
    <property type="protein sequence ID" value="CAG8536599.1"/>
    <property type="molecule type" value="Genomic_DNA"/>
</dbReference>
<dbReference type="Proteomes" id="UP000789525">
    <property type="component" value="Unassembled WGS sequence"/>
</dbReference>
<organism evidence="1 2">
    <name type="scientific">Acaulospora colombiana</name>
    <dbReference type="NCBI Taxonomy" id="27376"/>
    <lineage>
        <taxon>Eukaryota</taxon>
        <taxon>Fungi</taxon>
        <taxon>Fungi incertae sedis</taxon>
        <taxon>Mucoromycota</taxon>
        <taxon>Glomeromycotina</taxon>
        <taxon>Glomeromycetes</taxon>
        <taxon>Diversisporales</taxon>
        <taxon>Acaulosporaceae</taxon>
        <taxon>Acaulospora</taxon>
    </lineage>
</organism>